<keyword evidence="2" id="KW-0285">Flavoprotein</keyword>
<evidence type="ECO:0000313" key="7">
    <source>
        <dbReference type="Proteomes" id="UP000002219"/>
    </source>
</evidence>
<dbReference type="InterPro" id="IPR036318">
    <property type="entry name" value="FAD-bd_PCMH-like_sf"/>
</dbReference>
<reference evidence="6 7" key="1">
    <citation type="journal article" date="2010" name="Stand. Genomic Sci.">
        <title>Complete genome sequence of Nocardiopsis dassonvillei type strain (IMRU 509).</title>
        <authorList>
            <person name="Sun H."/>
            <person name="Lapidus A."/>
            <person name="Nolan M."/>
            <person name="Lucas S."/>
            <person name="Del Rio T.G."/>
            <person name="Tice H."/>
            <person name="Cheng J.F."/>
            <person name="Tapia R."/>
            <person name="Han C."/>
            <person name="Goodwin L."/>
            <person name="Pitluck S."/>
            <person name="Pagani I."/>
            <person name="Ivanova N."/>
            <person name="Mavromatis K."/>
            <person name="Mikhailova N."/>
            <person name="Pati A."/>
            <person name="Chen A."/>
            <person name="Palaniappan K."/>
            <person name="Land M."/>
            <person name="Hauser L."/>
            <person name="Chang Y.J."/>
            <person name="Jeffries C.D."/>
            <person name="Djao O.D."/>
            <person name="Rohde M."/>
            <person name="Sikorski J."/>
            <person name="Goker M."/>
            <person name="Woyke T."/>
            <person name="Bristow J."/>
            <person name="Eisen J.A."/>
            <person name="Markowitz V."/>
            <person name="Hugenholtz P."/>
            <person name="Kyrpides N.C."/>
            <person name="Klenk H.P."/>
        </authorList>
    </citation>
    <scope>NUCLEOTIDE SEQUENCE [LARGE SCALE GENOMIC DNA]</scope>
    <source>
        <strain evidence="7">ATCC 23218 / DSM 43111 / CIP 107115 / JCM 7437 / KCTC 9190 / NBRC 14626 / NCTC 10488 / NRRL B-5397 / IMRU 509</strain>
    </source>
</reference>
<evidence type="ECO:0000256" key="3">
    <source>
        <dbReference type="ARBA" id="ARBA00022827"/>
    </source>
</evidence>
<evidence type="ECO:0000256" key="1">
    <source>
        <dbReference type="ARBA" id="ARBA00008000"/>
    </source>
</evidence>
<dbReference type="Gene3D" id="3.30.43.10">
    <property type="entry name" value="Uridine Diphospho-n-acetylenolpyruvylglucosamine Reductase, domain 2"/>
    <property type="match status" value="1"/>
</dbReference>
<dbReference type="GO" id="GO:0008720">
    <property type="term" value="F:D-lactate dehydrogenase (NAD+) activity"/>
    <property type="evidence" value="ECO:0007669"/>
    <property type="project" value="TreeGrafter"/>
</dbReference>
<dbReference type="InterPro" id="IPR006094">
    <property type="entry name" value="Oxid_FAD_bind_N"/>
</dbReference>
<dbReference type="InterPro" id="IPR016164">
    <property type="entry name" value="FAD-linked_Oxase-like_C"/>
</dbReference>
<keyword evidence="4" id="KW-0560">Oxidoreductase</keyword>
<dbReference type="GeneID" id="91489266"/>
<dbReference type="GO" id="GO:0004458">
    <property type="term" value="F:D-lactate dehydrogenase (cytochrome) activity"/>
    <property type="evidence" value="ECO:0007669"/>
    <property type="project" value="TreeGrafter"/>
</dbReference>
<proteinExistence type="inferred from homology"/>
<keyword evidence="3" id="KW-0274">FAD</keyword>
<dbReference type="InterPro" id="IPR016166">
    <property type="entry name" value="FAD-bd_PCMH"/>
</dbReference>
<protein>
    <submittedName>
        <fullName evidence="6">FAD linked oxidase domain protein</fullName>
    </submittedName>
</protein>
<dbReference type="InterPro" id="IPR016167">
    <property type="entry name" value="FAD-bd_PCMH_sub1"/>
</dbReference>
<dbReference type="SUPFAM" id="SSF55103">
    <property type="entry name" value="FAD-linked oxidases, C-terminal domain"/>
    <property type="match status" value="1"/>
</dbReference>
<evidence type="ECO:0000256" key="4">
    <source>
        <dbReference type="ARBA" id="ARBA00023002"/>
    </source>
</evidence>
<name>D7B204_NOCDD</name>
<dbReference type="SUPFAM" id="SSF56176">
    <property type="entry name" value="FAD-binding/transporter-associated domain-like"/>
    <property type="match status" value="1"/>
</dbReference>
<dbReference type="GO" id="GO:0071949">
    <property type="term" value="F:FAD binding"/>
    <property type="evidence" value="ECO:0007669"/>
    <property type="project" value="InterPro"/>
</dbReference>
<feature type="domain" description="FAD-binding PCMH-type" evidence="5">
    <location>
        <begin position="38"/>
        <end position="220"/>
    </location>
</feature>
<dbReference type="PANTHER" id="PTHR11748:SF111">
    <property type="entry name" value="D-LACTATE DEHYDROGENASE, MITOCHONDRIAL-RELATED"/>
    <property type="match status" value="1"/>
</dbReference>
<dbReference type="HOGENOM" id="CLU_024402_1_0_11"/>
<dbReference type="Gene3D" id="3.30.465.10">
    <property type="match status" value="1"/>
</dbReference>
<dbReference type="RefSeq" id="WP_013152232.1">
    <property type="nucleotide sequence ID" value="NC_014210.1"/>
</dbReference>
<dbReference type="Pfam" id="PF01565">
    <property type="entry name" value="FAD_binding_4"/>
    <property type="match status" value="1"/>
</dbReference>
<dbReference type="AlphaFoldDB" id="D7B204"/>
<organism evidence="6 7">
    <name type="scientific">Nocardiopsis dassonvillei (strain ATCC 23218 / DSM 43111 / CIP 107115 / JCM 7437 / KCTC 9190 / NBRC 14626 / NCTC 10488 / NRRL B-5397 / IMRU 509)</name>
    <name type="common">Actinomadura dassonvillei</name>
    <dbReference type="NCBI Taxonomy" id="446468"/>
    <lineage>
        <taxon>Bacteria</taxon>
        <taxon>Bacillati</taxon>
        <taxon>Actinomycetota</taxon>
        <taxon>Actinomycetes</taxon>
        <taxon>Streptosporangiales</taxon>
        <taxon>Nocardiopsidaceae</taxon>
        <taxon>Nocardiopsis</taxon>
    </lineage>
</organism>
<sequence>MTDHALSDLRRRVSSVLGPDTDHVLGPAPGHANVSGFATRDTLAVLRPTRAEQVPALLRALDDADAPSLYAVSTGRNWGLGSREPVGDGAVRLELHGLDRVRRVDTDAGWAVIEAGVTQRQLSEQLAGTGRMLNVTASSAHTSVLGNALDRGVGLRRQRVHDLVGLEVVLPGGEVARVGWWPGEGGGAPNPHGLGPSPLHLFTQSDLGVAVAGVVRLPVRPEVQRVLRLTFGPADLGAAVDVFRRWQGQGLFQGVLKVYDTTSASSYGTAASPGYLAHLSVGGTAESVEALLAVLAAEAGAAKLFTSVLRSDQDPPEPSDVVSRVVEAGYAGDVSHHEEMLRSAVGRSAADVDTRGGGWIFFLPLVPYTGRDVTAALALLDWVHTRTGLRPGATVNALDPDVVDLVVSLRFDRSDPDETERAHLGLDLLHESFASAGYLPYRLDVDHASRTDFLGDPASRALIRTIRTVLDPRDVIARGRYS</sequence>
<dbReference type="STRING" id="446468.Ndas_1184"/>
<dbReference type="PANTHER" id="PTHR11748">
    <property type="entry name" value="D-LACTATE DEHYDROGENASE"/>
    <property type="match status" value="1"/>
</dbReference>
<dbReference type="KEGG" id="nda:Ndas_1184"/>
<gene>
    <name evidence="6" type="ordered locus">Ndas_1184</name>
</gene>
<comment type="similarity">
    <text evidence="1">Belongs to the FAD-binding oxidoreductase/transferase type 4 family.</text>
</comment>
<evidence type="ECO:0000256" key="2">
    <source>
        <dbReference type="ARBA" id="ARBA00022630"/>
    </source>
</evidence>
<dbReference type="Proteomes" id="UP000002219">
    <property type="component" value="Chromosome 1"/>
</dbReference>
<dbReference type="OrthoDB" id="9811557at2"/>
<keyword evidence="7" id="KW-1185">Reference proteome</keyword>
<dbReference type="EMBL" id="CP002040">
    <property type="protein sequence ID" value="ADH66625.1"/>
    <property type="molecule type" value="Genomic_DNA"/>
</dbReference>
<dbReference type="eggNOG" id="COG0277">
    <property type="taxonomic scope" value="Bacteria"/>
</dbReference>
<dbReference type="InterPro" id="IPR016169">
    <property type="entry name" value="FAD-bd_PCMH_sub2"/>
</dbReference>
<evidence type="ECO:0000313" key="6">
    <source>
        <dbReference type="EMBL" id="ADH66625.1"/>
    </source>
</evidence>
<dbReference type="PROSITE" id="PS51387">
    <property type="entry name" value="FAD_PCMH"/>
    <property type="match status" value="1"/>
</dbReference>
<evidence type="ECO:0000259" key="5">
    <source>
        <dbReference type="PROSITE" id="PS51387"/>
    </source>
</evidence>
<dbReference type="Gene3D" id="3.40.462.10">
    <property type="entry name" value="FAD-linked oxidases, C-terminal domain"/>
    <property type="match status" value="1"/>
</dbReference>
<dbReference type="GO" id="GO:1903457">
    <property type="term" value="P:lactate catabolic process"/>
    <property type="evidence" value="ECO:0007669"/>
    <property type="project" value="TreeGrafter"/>
</dbReference>
<dbReference type="InterPro" id="IPR016170">
    <property type="entry name" value="Cytok_DH_C_sf"/>
</dbReference>
<accession>D7B204</accession>